<reference evidence="1 2" key="1">
    <citation type="journal article" date="2018" name="Nat. Ecol. Evol.">
        <title>Pezizomycetes genomes reveal the molecular basis of ectomycorrhizal truffle lifestyle.</title>
        <authorList>
            <person name="Murat C."/>
            <person name="Payen T."/>
            <person name="Noel B."/>
            <person name="Kuo A."/>
            <person name="Morin E."/>
            <person name="Chen J."/>
            <person name="Kohler A."/>
            <person name="Krizsan K."/>
            <person name="Balestrini R."/>
            <person name="Da Silva C."/>
            <person name="Montanini B."/>
            <person name="Hainaut M."/>
            <person name="Levati E."/>
            <person name="Barry K.W."/>
            <person name="Belfiori B."/>
            <person name="Cichocki N."/>
            <person name="Clum A."/>
            <person name="Dockter R.B."/>
            <person name="Fauchery L."/>
            <person name="Guy J."/>
            <person name="Iotti M."/>
            <person name="Le Tacon F."/>
            <person name="Lindquist E.A."/>
            <person name="Lipzen A."/>
            <person name="Malagnac F."/>
            <person name="Mello A."/>
            <person name="Molinier V."/>
            <person name="Miyauchi S."/>
            <person name="Poulain J."/>
            <person name="Riccioni C."/>
            <person name="Rubini A."/>
            <person name="Sitrit Y."/>
            <person name="Splivallo R."/>
            <person name="Traeger S."/>
            <person name="Wang M."/>
            <person name="Zifcakova L."/>
            <person name="Wipf D."/>
            <person name="Zambonelli A."/>
            <person name="Paolocci F."/>
            <person name="Nowrousian M."/>
            <person name="Ottonello S."/>
            <person name="Baldrian P."/>
            <person name="Spatafora J.W."/>
            <person name="Henrissat B."/>
            <person name="Nagy L.G."/>
            <person name="Aury J.M."/>
            <person name="Wincker P."/>
            <person name="Grigoriev I.V."/>
            <person name="Bonfante P."/>
            <person name="Martin F.M."/>
        </authorList>
    </citation>
    <scope>NUCLEOTIDE SEQUENCE [LARGE SCALE GENOMIC DNA]</scope>
    <source>
        <strain evidence="1 2">CCBAS932</strain>
    </source>
</reference>
<evidence type="ECO:0000313" key="2">
    <source>
        <dbReference type="Proteomes" id="UP000277580"/>
    </source>
</evidence>
<proteinExistence type="predicted"/>
<evidence type="ECO:0000313" key="1">
    <source>
        <dbReference type="EMBL" id="RPB12797.1"/>
    </source>
</evidence>
<accession>A0A3N4KQM8</accession>
<dbReference type="InParanoid" id="A0A3N4KQM8"/>
<name>A0A3N4KQM8_9PEZI</name>
<organism evidence="1 2">
    <name type="scientific">Morchella conica CCBAS932</name>
    <dbReference type="NCBI Taxonomy" id="1392247"/>
    <lineage>
        <taxon>Eukaryota</taxon>
        <taxon>Fungi</taxon>
        <taxon>Dikarya</taxon>
        <taxon>Ascomycota</taxon>
        <taxon>Pezizomycotina</taxon>
        <taxon>Pezizomycetes</taxon>
        <taxon>Pezizales</taxon>
        <taxon>Morchellaceae</taxon>
        <taxon>Morchella</taxon>
    </lineage>
</organism>
<dbReference type="AlphaFoldDB" id="A0A3N4KQM8"/>
<dbReference type="Proteomes" id="UP000277580">
    <property type="component" value="Unassembled WGS sequence"/>
</dbReference>
<keyword evidence="2" id="KW-1185">Reference proteome</keyword>
<protein>
    <submittedName>
        <fullName evidence="1">Uncharacterized protein</fullName>
    </submittedName>
</protein>
<dbReference type="EMBL" id="ML119126">
    <property type="protein sequence ID" value="RPB12797.1"/>
    <property type="molecule type" value="Genomic_DNA"/>
</dbReference>
<sequence length="212" mass="24479">MNLLFIFGPYKEFKCGSKQIGKIETLDCKSPQSPQICLNELIPLRHAGESYTITRNRVTLCITFSLNITPFRITVSHSPCGVLMSNKIGNPSPRTFHRPLVSAPWRERLLFHPSLMLQSQWRFYVNHRVRRWCTNADWDFPATRSAGGDEIYCTYRTQSTLQALGSVQTRLPWVDQASVRIQQAMWKRHSTQSSPLEILNSGKVMYPFCNRQ</sequence>
<gene>
    <name evidence="1" type="ORF">P167DRAFT_545136</name>
</gene>